<gene>
    <name evidence="4" type="ORF">SAMN05192583_3130</name>
</gene>
<evidence type="ECO:0000259" key="3">
    <source>
        <dbReference type="Pfam" id="PF13439"/>
    </source>
</evidence>
<dbReference type="Pfam" id="PF13439">
    <property type="entry name" value="Glyco_transf_4"/>
    <property type="match status" value="1"/>
</dbReference>
<dbReference type="SUPFAM" id="SSF53756">
    <property type="entry name" value="UDP-Glycosyltransferase/glycogen phosphorylase"/>
    <property type="match status" value="1"/>
</dbReference>
<dbReference type="GO" id="GO:0016757">
    <property type="term" value="F:glycosyltransferase activity"/>
    <property type="evidence" value="ECO:0007669"/>
    <property type="project" value="InterPro"/>
</dbReference>
<evidence type="ECO:0000259" key="2">
    <source>
        <dbReference type="Pfam" id="PF00534"/>
    </source>
</evidence>
<dbReference type="AlphaFoldDB" id="A0A1H8HX18"/>
<accession>A0A1H8HX18</accession>
<evidence type="ECO:0000313" key="5">
    <source>
        <dbReference type="Proteomes" id="UP000199206"/>
    </source>
</evidence>
<reference evidence="5" key="1">
    <citation type="submission" date="2016-10" db="EMBL/GenBank/DDBJ databases">
        <authorList>
            <person name="Varghese N."/>
            <person name="Submissions S."/>
        </authorList>
    </citation>
    <scope>NUCLEOTIDE SEQUENCE [LARGE SCALE GENOMIC DNA]</scope>
    <source>
        <strain evidence="5">S6-262</strain>
    </source>
</reference>
<dbReference type="PANTHER" id="PTHR46401:SF2">
    <property type="entry name" value="GLYCOSYLTRANSFERASE WBBK-RELATED"/>
    <property type="match status" value="1"/>
</dbReference>
<proteinExistence type="predicted"/>
<dbReference type="RefSeq" id="WP_170842005.1">
    <property type="nucleotide sequence ID" value="NZ_FOCF01000009.1"/>
</dbReference>
<feature type="domain" description="Glycosyltransferase subfamily 4-like N-terminal" evidence="3">
    <location>
        <begin position="15"/>
        <end position="180"/>
    </location>
</feature>
<dbReference type="GO" id="GO:0009103">
    <property type="term" value="P:lipopolysaccharide biosynthetic process"/>
    <property type="evidence" value="ECO:0007669"/>
    <property type="project" value="TreeGrafter"/>
</dbReference>
<protein>
    <submittedName>
        <fullName evidence="4">Glycosyltransferase involved in cell wall bisynthesis</fullName>
    </submittedName>
</protein>
<sequence>MRLGVAGLRGIPGVMGGVEAHVQELYPRVAKARPALEVEVAMRRPYVERVAREWNGLRLWPIWATRNKFLETITHTLIALFFLRFRRRCGAVHLHAIGPGLLVPLARLLGLRVLFTHHGRDYDRAKWNRPAKAVLQFGEWLSVRFSDQVIVVSERLADALRQRFPTRAERISFVPNGASLTFVNASRIPDPVLLASLGIAAGQYILGVGRLVPEKGFDDLIAAHLSSGDPRKLVIAGKADHADAYAKALLAKAGERVVFAGFQPHEALRSLYAGASLFVLPSHHEGLPIAALEALAMDTPTLLSDIEPNAELALTADHYFPTGDIDTLAACLNAPEERFAVDGSALRERYDWDKIAARTAAIIDRLQP</sequence>
<keyword evidence="5" id="KW-1185">Reference proteome</keyword>
<dbReference type="InterPro" id="IPR001296">
    <property type="entry name" value="Glyco_trans_1"/>
</dbReference>
<dbReference type="EMBL" id="FOCF01000009">
    <property type="protein sequence ID" value="SEN60581.1"/>
    <property type="molecule type" value="Genomic_DNA"/>
</dbReference>
<dbReference type="Pfam" id="PF00534">
    <property type="entry name" value="Glycos_transf_1"/>
    <property type="match status" value="1"/>
</dbReference>
<evidence type="ECO:0000313" key="4">
    <source>
        <dbReference type="EMBL" id="SEN60581.1"/>
    </source>
</evidence>
<dbReference type="CDD" id="cd03801">
    <property type="entry name" value="GT4_PimA-like"/>
    <property type="match status" value="1"/>
</dbReference>
<dbReference type="InterPro" id="IPR028098">
    <property type="entry name" value="Glyco_trans_4-like_N"/>
</dbReference>
<dbReference type="Gene3D" id="3.40.50.2000">
    <property type="entry name" value="Glycogen Phosphorylase B"/>
    <property type="match status" value="2"/>
</dbReference>
<name>A0A1H8HX18_9SPHN</name>
<dbReference type="STRING" id="1166340.SAMN05192583_3130"/>
<organism evidence="4 5">
    <name type="scientific">Sphingomonas gellani</name>
    <dbReference type="NCBI Taxonomy" id="1166340"/>
    <lineage>
        <taxon>Bacteria</taxon>
        <taxon>Pseudomonadati</taxon>
        <taxon>Pseudomonadota</taxon>
        <taxon>Alphaproteobacteria</taxon>
        <taxon>Sphingomonadales</taxon>
        <taxon>Sphingomonadaceae</taxon>
        <taxon>Sphingomonas</taxon>
    </lineage>
</organism>
<keyword evidence="1 4" id="KW-0808">Transferase</keyword>
<dbReference type="Proteomes" id="UP000199206">
    <property type="component" value="Unassembled WGS sequence"/>
</dbReference>
<dbReference type="PANTHER" id="PTHR46401">
    <property type="entry name" value="GLYCOSYLTRANSFERASE WBBK-RELATED"/>
    <property type="match status" value="1"/>
</dbReference>
<evidence type="ECO:0000256" key="1">
    <source>
        <dbReference type="ARBA" id="ARBA00022679"/>
    </source>
</evidence>
<feature type="domain" description="Glycosyl transferase family 1" evidence="2">
    <location>
        <begin position="203"/>
        <end position="329"/>
    </location>
</feature>